<proteinExistence type="predicted"/>
<dbReference type="OrthoDB" id="9778062at2"/>
<dbReference type="Proteomes" id="UP000310016">
    <property type="component" value="Unassembled WGS sequence"/>
</dbReference>
<dbReference type="InterPro" id="IPR005495">
    <property type="entry name" value="LptG/LptF_permease"/>
</dbReference>
<dbReference type="PANTHER" id="PTHR33529:SF7">
    <property type="entry name" value="LIPOPOLYSACCHARIDE EXPORT SYSTEM PERMEASE PROTEIN LPTF"/>
    <property type="match status" value="1"/>
</dbReference>
<accession>A0A4U0QCA0</accession>
<dbReference type="InterPro" id="IPR030922">
    <property type="entry name" value="LptF"/>
</dbReference>
<keyword evidence="5" id="KW-0997">Cell inner membrane</keyword>
<dbReference type="EMBL" id="SUMF01000001">
    <property type="protein sequence ID" value="TJZ79027.1"/>
    <property type="molecule type" value="Genomic_DNA"/>
</dbReference>
<gene>
    <name evidence="10" type="primary">lptF</name>
    <name evidence="10" type="ORF">FAZ21_01710</name>
</gene>
<evidence type="ECO:0000313" key="10">
    <source>
        <dbReference type="EMBL" id="TJZ79027.1"/>
    </source>
</evidence>
<organism evidence="10 11">
    <name type="scientific">Chitiniphilus eburneus</name>
    <dbReference type="NCBI Taxonomy" id="2571148"/>
    <lineage>
        <taxon>Bacteria</taxon>
        <taxon>Pseudomonadati</taxon>
        <taxon>Pseudomonadota</taxon>
        <taxon>Betaproteobacteria</taxon>
        <taxon>Neisseriales</taxon>
        <taxon>Chitinibacteraceae</taxon>
        <taxon>Chitiniphilus</taxon>
    </lineage>
</organism>
<name>A0A4U0QCA0_9NEIS</name>
<feature type="transmembrane region" description="Helical" evidence="9">
    <location>
        <begin position="294"/>
        <end position="319"/>
    </location>
</feature>
<protein>
    <recommendedName>
        <fullName evidence="2">Lipopolysaccharide export system permease protein LptF</fullName>
    </recommendedName>
</protein>
<dbReference type="Pfam" id="PF03739">
    <property type="entry name" value="LptF_LptG"/>
    <property type="match status" value="1"/>
</dbReference>
<reference evidence="10 11" key="1">
    <citation type="submission" date="2019-04" db="EMBL/GenBank/DDBJ databases">
        <title>Chitiniphilus eburnea sp. nov., a novel chitinolytic bacterium isolated from aquaculture sludge.</title>
        <authorList>
            <person name="Sheng M."/>
        </authorList>
    </citation>
    <scope>NUCLEOTIDE SEQUENCE [LARGE SCALE GENOMIC DNA]</scope>
    <source>
        <strain evidence="10 11">HX-2-15</strain>
    </source>
</reference>
<comment type="caution">
    <text evidence="10">The sequence shown here is derived from an EMBL/GenBank/DDBJ whole genome shotgun (WGS) entry which is preliminary data.</text>
</comment>
<evidence type="ECO:0000256" key="1">
    <source>
        <dbReference type="ARBA" id="ARBA00004429"/>
    </source>
</evidence>
<evidence type="ECO:0000256" key="2">
    <source>
        <dbReference type="ARBA" id="ARBA00014213"/>
    </source>
</evidence>
<dbReference type="GO" id="GO:0043190">
    <property type="term" value="C:ATP-binding cassette (ABC) transporter complex"/>
    <property type="evidence" value="ECO:0007669"/>
    <property type="project" value="InterPro"/>
</dbReference>
<evidence type="ECO:0000256" key="3">
    <source>
        <dbReference type="ARBA" id="ARBA00022448"/>
    </source>
</evidence>
<keyword evidence="6 9" id="KW-0812">Transmembrane</keyword>
<keyword evidence="11" id="KW-1185">Reference proteome</keyword>
<evidence type="ECO:0000256" key="8">
    <source>
        <dbReference type="ARBA" id="ARBA00023136"/>
    </source>
</evidence>
<keyword evidence="4" id="KW-1003">Cell membrane</keyword>
<comment type="subcellular location">
    <subcellularLocation>
        <location evidence="1">Cell inner membrane</location>
        <topology evidence="1">Multi-pass membrane protein</topology>
    </subcellularLocation>
</comment>
<evidence type="ECO:0000256" key="6">
    <source>
        <dbReference type="ARBA" id="ARBA00022692"/>
    </source>
</evidence>
<keyword evidence="3" id="KW-0813">Transport</keyword>
<keyword evidence="7 9" id="KW-1133">Transmembrane helix</keyword>
<feature type="transmembrane region" description="Helical" evidence="9">
    <location>
        <begin position="98"/>
        <end position="120"/>
    </location>
</feature>
<feature type="transmembrane region" description="Helical" evidence="9">
    <location>
        <begin position="12"/>
        <end position="36"/>
    </location>
</feature>
<evidence type="ECO:0000256" key="4">
    <source>
        <dbReference type="ARBA" id="ARBA00022475"/>
    </source>
</evidence>
<evidence type="ECO:0000256" key="5">
    <source>
        <dbReference type="ARBA" id="ARBA00022519"/>
    </source>
</evidence>
<dbReference type="AlphaFoldDB" id="A0A4U0QCA0"/>
<keyword evidence="8 9" id="KW-0472">Membrane</keyword>
<feature type="transmembrane region" description="Helical" evidence="9">
    <location>
        <begin position="56"/>
        <end position="77"/>
    </location>
</feature>
<evidence type="ECO:0000256" key="7">
    <source>
        <dbReference type="ARBA" id="ARBA00022989"/>
    </source>
</evidence>
<feature type="transmembrane region" description="Helical" evidence="9">
    <location>
        <begin position="264"/>
        <end position="287"/>
    </location>
</feature>
<evidence type="ECO:0000256" key="9">
    <source>
        <dbReference type="SAM" id="Phobius"/>
    </source>
</evidence>
<dbReference type="GO" id="GO:0055085">
    <property type="term" value="P:transmembrane transport"/>
    <property type="evidence" value="ECO:0007669"/>
    <property type="project" value="InterPro"/>
</dbReference>
<evidence type="ECO:0000313" key="11">
    <source>
        <dbReference type="Proteomes" id="UP000310016"/>
    </source>
</evidence>
<dbReference type="NCBIfam" id="TIGR04407">
    <property type="entry name" value="LptF_YjgP"/>
    <property type="match status" value="1"/>
</dbReference>
<dbReference type="RefSeq" id="WP_136771541.1">
    <property type="nucleotide sequence ID" value="NZ_SUMF01000001.1"/>
</dbReference>
<dbReference type="GO" id="GO:0015920">
    <property type="term" value="P:lipopolysaccharide transport"/>
    <property type="evidence" value="ECO:0007669"/>
    <property type="project" value="TreeGrafter"/>
</dbReference>
<feature type="transmembrane region" description="Helical" evidence="9">
    <location>
        <begin position="325"/>
        <end position="344"/>
    </location>
</feature>
<sequence length="354" mass="39654">MLFRKSLIHEMSWVALAVFIVVLLLVMTTQIVRFLGQAAVGSLASGAVWAMMGFTSIRYLPTLLSLMLFAAVLSVMMRMWRDNEMVIWFASGRSVRSFIAPVLEFAVPIMILIALLSLFVSPWAMKKGDEFRKESLSRQEVTQVAPGVFRESAGSDRVYFVENFGEGATGSNVFVQIRREDKTSVILAQRGGLTLGADGERWLWLGDGRAYSGAPGSEEYEILNFQKATLLVEQDTRSATSTSTRSMQSTELWASPTLEHQAELAWRMGLPISALILSLAAVPMAFFNPRGGRAFNLLFAAFLYFFYYNCINLGQVWIATGKVPVWLGMWPLHGVALGITVWMYRWRSRLRSAK</sequence>
<dbReference type="PANTHER" id="PTHR33529">
    <property type="entry name" value="SLR0882 PROTEIN-RELATED"/>
    <property type="match status" value="1"/>
</dbReference>